<evidence type="ECO:0000313" key="1">
    <source>
        <dbReference type="EMBL" id="MDX2915359.1"/>
    </source>
</evidence>
<proteinExistence type="predicted"/>
<dbReference type="Proteomes" id="UP001271723">
    <property type="component" value="Unassembled WGS sequence"/>
</dbReference>
<sequence length="62" mass="7024">MGLTESHEPDPVSATFHTWLDHVLACVRCRRTPARHCYDSAGLGDRHRTAARAVRPGDRERQ</sequence>
<dbReference type="EMBL" id="JARAVY010000028">
    <property type="protein sequence ID" value="MDX2915359.1"/>
    <property type="molecule type" value="Genomic_DNA"/>
</dbReference>
<accession>A0ABU4LHU4</accession>
<protein>
    <submittedName>
        <fullName evidence="1">Uncharacterized protein</fullName>
    </submittedName>
</protein>
<reference evidence="1 2" key="1">
    <citation type="journal article" date="2023" name="Microb. Genom.">
        <title>Mesoterricola silvestris gen. nov., sp. nov., Mesoterricola sediminis sp. nov., Geothrix oryzae sp. nov., Geothrix edaphica sp. nov., Geothrix rubra sp. nov., and Geothrix limicola sp. nov., six novel members of Acidobacteriota isolated from soils.</title>
        <authorList>
            <person name="Weisberg A.J."/>
            <person name="Pearce E."/>
            <person name="Kramer C.G."/>
            <person name="Chang J.H."/>
            <person name="Clarke C.R."/>
        </authorList>
    </citation>
    <scope>NUCLEOTIDE SEQUENCE [LARGE SCALE GENOMIC DNA]</scope>
    <source>
        <strain evidence="1 2">NRRL_B-2795</strain>
    </source>
</reference>
<gene>
    <name evidence="1" type="ORF">PV517_42655</name>
</gene>
<comment type="caution">
    <text evidence="1">The sequence shown here is derived from an EMBL/GenBank/DDBJ whole genome shotgun (WGS) entry which is preliminary data.</text>
</comment>
<evidence type="ECO:0000313" key="2">
    <source>
        <dbReference type="Proteomes" id="UP001271723"/>
    </source>
</evidence>
<keyword evidence="2" id="KW-1185">Reference proteome</keyword>
<organism evidence="1 2">
    <name type="scientific">Streptomyces griseiscabiei</name>
    <dbReference type="NCBI Taxonomy" id="2993540"/>
    <lineage>
        <taxon>Bacteria</taxon>
        <taxon>Bacillati</taxon>
        <taxon>Actinomycetota</taxon>
        <taxon>Actinomycetes</taxon>
        <taxon>Kitasatosporales</taxon>
        <taxon>Streptomycetaceae</taxon>
        <taxon>Streptomyces</taxon>
    </lineage>
</organism>
<name>A0ABU4LHU4_9ACTN</name>
<dbReference type="RefSeq" id="WP_086758051.1">
    <property type="nucleotide sequence ID" value="NZ_JAGJBZ010000004.1"/>
</dbReference>